<evidence type="ECO:0000259" key="9">
    <source>
        <dbReference type="PROSITE" id="PS50011"/>
    </source>
</evidence>
<proteinExistence type="predicted"/>
<dbReference type="InterPro" id="IPR051334">
    <property type="entry name" value="SRPK"/>
</dbReference>
<keyword evidence="3" id="KW-0808">Transferase</keyword>
<keyword evidence="11" id="KW-1185">Reference proteome</keyword>
<organism evidence="10 11">
    <name type="scientific">Sphaerulina musiva (strain SO2202)</name>
    <name type="common">Poplar stem canker fungus</name>
    <name type="synonym">Septoria musiva</name>
    <dbReference type="NCBI Taxonomy" id="692275"/>
    <lineage>
        <taxon>Eukaryota</taxon>
        <taxon>Fungi</taxon>
        <taxon>Dikarya</taxon>
        <taxon>Ascomycota</taxon>
        <taxon>Pezizomycotina</taxon>
        <taxon>Dothideomycetes</taxon>
        <taxon>Dothideomycetidae</taxon>
        <taxon>Mycosphaerellales</taxon>
        <taxon>Mycosphaerellaceae</taxon>
        <taxon>Sphaerulina</taxon>
    </lineage>
</organism>
<reference evidence="10 11" key="1">
    <citation type="journal article" date="2012" name="PLoS Pathog.">
        <title>Diverse lifestyles and strategies of plant pathogenesis encoded in the genomes of eighteen Dothideomycetes fungi.</title>
        <authorList>
            <person name="Ohm R.A."/>
            <person name="Feau N."/>
            <person name="Henrissat B."/>
            <person name="Schoch C.L."/>
            <person name="Horwitz B.A."/>
            <person name="Barry K.W."/>
            <person name="Condon B.J."/>
            <person name="Copeland A.C."/>
            <person name="Dhillon B."/>
            <person name="Glaser F."/>
            <person name="Hesse C.N."/>
            <person name="Kosti I."/>
            <person name="LaButti K."/>
            <person name="Lindquist E.A."/>
            <person name="Lucas S."/>
            <person name="Salamov A.A."/>
            <person name="Bradshaw R.E."/>
            <person name="Ciuffetti L."/>
            <person name="Hamelin R.C."/>
            <person name="Kema G.H.J."/>
            <person name="Lawrence C."/>
            <person name="Scott J.A."/>
            <person name="Spatafora J.W."/>
            <person name="Turgeon B.G."/>
            <person name="de Wit P.J.G.M."/>
            <person name="Zhong S."/>
            <person name="Goodwin S.B."/>
            <person name="Grigoriev I.V."/>
        </authorList>
    </citation>
    <scope>NUCLEOTIDE SEQUENCE [LARGE SCALE GENOMIC DNA]</scope>
    <source>
        <strain evidence="10 11">SO2202</strain>
    </source>
</reference>
<dbReference type="AlphaFoldDB" id="M3BX87"/>
<evidence type="ECO:0000256" key="8">
    <source>
        <dbReference type="ARBA" id="ARBA00048679"/>
    </source>
</evidence>
<evidence type="ECO:0000256" key="6">
    <source>
        <dbReference type="ARBA" id="ARBA00022840"/>
    </source>
</evidence>
<dbReference type="Pfam" id="PF00069">
    <property type="entry name" value="Pkinase"/>
    <property type="match status" value="2"/>
</dbReference>
<dbReference type="GO" id="GO:0004674">
    <property type="term" value="F:protein serine/threonine kinase activity"/>
    <property type="evidence" value="ECO:0007669"/>
    <property type="project" value="UniProtKB-KW"/>
</dbReference>
<dbReference type="InterPro" id="IPR011009">
    <property type="entry name" value="Kinase-like_dom_sf"/>
</dbReference>
<keyword evidence="4" id="KW-0547">Nucleotide-binding</keyword>
<dbReference type="SMART" id="SM00220">
    <property type="entry name" value="S_TKc"/>
    <property type="match status" value="1"/>
</dbReference>
<evidence type="ECO:0000256" key="2">
    <source>
        <dbReference type="ARBA" id="ARBA00022527"/>
    </source>
</evidence>
<dbReference type="OrthoDB" id="120976at2759"/>
<keyword evidence="5 10" id="KW-0418">Kinase</keyword>
<dbReference type="STRING" id="692275.M3BX87"/>
<dbReference type="eggNOG" id="KOG1290">
    <property type="taxonomic scope" value="Eukaryota"/>
</dbReference>
<evidence type="ECO:0000256" key="7">
    <source>
        <dbReference type="ARBA" id="ARBA00047899"/>
    </source>
</evidence>
<dbReference type="Proteomes" id="UP000016931">
    <property type="component" value="Unassembled WGS sequence"/>
</dbReference>
<dbReference type="RefSeq" id="XP_016760807.1">
    <property type="nucleotide sequence ID" value="XM_016902014.1"/>
</dbReference>
<evidence type="ECO:0000256" key="1">
    <source>
        <dbReference type="ARBA" id="ARBA00012513"/>
    </source>
</evidence>
<evidence type="ECO:0000256" key="5">
    <source>
        <dbReference type="ARBA" id="ARBA00022777"/>
    </source>
</evidence>
<evidence type="ECO:0000313" key="11">
    <source>
        <dbReference type="Proteomes" id="UP000016931"/>
    </source>
</evidence>
<evidence type="ECO:0000313" key="10">
    <source>
        <dbReference type="EMBL" id="EMF12686.1"/>
    </source>
</evidence>
<dbReference type="EMBL" id="KB456264">
    <property type="protein sequence ID" value="EMF12686.1"/>
    <property type="molecule type" value="Genomic_DNA"/>
</dbReference>
<dbReference type="GO" id="GO:0005524">
    <property type="term" value="F:ATP binding"/>
    <property type="evidence" value="ECO:0007669"/>
    <property type="project" value="UniProtKB-KW"/>
</dbReference>
<dbReference type="SUPFAM" id="SSF56112">
    <property type="entry name" value="Protein kinase-like (PK-like)"/>
    <property type="match status" value="1"/>
</dbReference>
<evidence type="ECO:0000256" key="4">
    <source>
        <dbReference type="ARBA" id="ARBA00022741"/>
    </source>
</evidence>
<dbReference type="PROSITE" id="PS50011">
    <property type="entry name" value="PROTEIN_KINASE_DOM"/>
    <property type="match status" value="1"/>
</dbReference>
<gene>
    <name evidence="10" type="ORF">SEPMUDRAFT_125812</name>
</gene>
<dbReference type="OMA" id="CLVHPPM"/>
<keyword evidence="6" id="KW-0067">ATP-binding</keyword>
<dbReference type="PANTHER" id="PTHR47634:SF9">
    <property type="entry name" value="PROTEIN KINASE DOMAIN-CONTAINING PROTEIN-RELATED"/>
    <property type="match status" value="1"/>
</dbReference>
<comment type="catalytic activity">
    <reaction evidence="7">
        <text>L-threonyl-[protein] + ATP = O-phospho-L-threonyl-[protein] + ADP + H(+)</text>
        <dbReference type="Rhea" id="RHEA:46608"/>
        <dbReference type="Rhea" id="RHEA-COMP:11060"/>
        <dbReference type="Rhea" id="RHEA-COMP:11605"/>
        <dbReference type="ChEBI" id="CHEBI:15378"/>
        <dbReference type="ChEBI" id="CHEBI:30013"/>
        <dbReference type="ChEBI" id="CHEBI:30616"/>
        <dbReference type="ChEBI" id="CHEBI:61977"/>
        <dbReference type="ChEBI" id="CHEBI:456216"/>
        <dbReference type="EC" id="2.7.11.1"/>
    </reaction>
</comment>
<feature type="domain" description="Protein kinase" evidence="9">
    <location>
        <begin position="36"/>
        <end position="388"/>
    </location>
</feature>
<protein>
    <recommendedName>
        <fullName evidence="1">non-specific serine/threonine protein kinase</fullName>
        <ecNumber evidence="1">2.7.11.1</ecNumber>
    </recommendedName>
</protein>
<dbReference type="Gene3D" id="3.30.200.20">
    <property type="entry name" value="Phosphorylase Kinase, domain 1"/>
    <property type="match status" value="1"/>
</dbReference>
<dbReference type="GO" id="GO:0050684">
    <property type="term" value="P:regulation of mRNA processing"/>
    <property type="evidence" value="ECO:0007669"/>
    <property type="project" value="TreeGrafter"/>
</dbReference>
<dbReference type="GeneID" id="27899151"/>
<keyword evidence="2" id="KW-0723">Serine/threonine-protein kinase</keyword>
<evidence type="ECO:0000256" key="3">
    <source>
        <dbReference type="ARBA" id="ARBA00022679"/>
    </source>
</evidence>
<dbReference type="GO" id="GO:0000245">
    <property type="term" value="P:spliceosomal complex assembly"/>
    <property type="evidence" value="ECO:0007669"/>
    <property type="project" value="TreeGrafter"/>
</dbReference>
<name>M3BX87_SPHMS</name>
<dbReference type="PANTHER" id="PTHR47634">
    <property type="entry name" value="PROTEIN KINASE DOMAIN-CONTAINING PROTEIN-RELATED"/>
    <property type="match status" value="1"/>
</dbReference>
<dbReference type="InterPro" id="IPR000719">
    <property type="entry name" value="Prot_kinase_dom"/>
</dbReference>
<sequence>MDFTPRPLLLEEETLDCYSPDQFYPVAVGEVLNSSYRVVGKLGYGAQATVWLCRDVRDRSFVAVKVCCTRNGYQSARVHQELQFYERVSSLQTTTNHPGQSFIRGLLETFEIVGPTGQHLCLVHTPMHMTIREFQCLNSSCRLNETLLRWTLSNVLQALAFLHEEAEVVHTDINPSNIMMTVADESLLERVETAEAENALPKKVVDNLRTIYTSHKLGLPKDGLWGQPALCDFGEARIGKFHKGLIQPDLYRAPEVLFGMEWGPSVDIWSVAVMVWDLLENRHLFDAIHPENGEMSATHYVAEMVAYLGLPPREYIHRSETTAKVFDKHGQWKNAGGVAIPSLSLESSITTAFDGERKRLFLEFIKSMLQWLPEKRKTASELLRDPWLNAKCIVE</sequence>
<comment type="catalytic activity">
    <reaction evidence="8">
        <text>L-seryl-[protein] + ATP = O-phospho-L-seryl-[protein] + ADP + H(+)</text>
        <dbReference type="Rhea" id="RHEA:17989"/>
        <dbReference type="Rhea" id="RHEA-COMP:9863"/>
        <dbReference type="Rhea" id="RHEA-COMP:11604"/>
        <dbReference type="ChEBI" id="CHEBI:15378"/>
        <dbReference type="ChEBI" id="CHEBI:29999"/>
        <dbReference type="ChEBI" id="CHEBI:30616"/>
        <dbReference type="ChEBI" id="CHEBI:83421"/>
        <dbReference type="ChEBI" id="CHEBI:456216"/>
        <dbReference type="EC" id="2.7.11.1"/>
    </reaction>
</comment>
<dbReference type="EC" id="2.7.11.1" evidence="1"/>
<accession>M3BX87</accession>
<dbReference type="HOGENOM" id="CLU_000288_81_1_1"/>
<dbReference type="Gene3D" id="1.10.510.10">
    <property type="entry name" value="Transferase(Phosphotransferase) domain 1"/>
    <property type="match status" value="1"/>
</dbReference>